<protein>
    <recommendedName>
        <fullName evidence="18">Glutathione S-transferase 3, mitochondrial</fullName>
        <ecNumber evidence="15">4.4.1.20</ecNumber>
    </recommendedName>
    <alternativeName>
        <fullName evidence="19">Glutathione peroxidase MGST3</fullName>
    </alternativeName>
    <alternativeName>
        <fullName evidence="20">LTC4 synthase MGST3</fullName>
    </alternativeName>
</protein>
<name>A0A9D4TFY9_CHLVU</name>
<evidence type="ECO:0000256" key="20">
    <source>
        <dbReference type="ARBA" id="ARBA00076908"/>
    </source>
</evidence>
<keyword evidence="23" id="KW-1185">Reference proteome</keyword>
<dbReference type="Proteomes" id="UP001055712">
    <property type="component" value="Unassembled WGS sequence"/>
</dbReference>
<dbReference type="SUPFAM" id="SSF161084">
    <property type="entry name" value="MAPEG domain-like"/>
    <property type="match status" value="1"/>
</dbReference>
<evidence type="ECO:0000256" key="12">
    <source>
        <dbReference type="ARBA" id="ARBA00023288"/>
    </source>
</evidence>
<evidence type="ECO:0000256" key="3">
    <source>
        <dbReference type="ARBA" id="ARBA00022692"/>
    </source>
</evidence>
<dbReference type="InterPro" id="IPR023352">
    <property type="entry name" value="MAPEG-like_dom_sf"/>
</dbReference>
<comment type="caution">
    <text evidence="22">The sequence shown here is derived from an EMBL/GenBank/DDBJ whole genome shotgun (WGS) entry which is preliminary data.</text>
</comment>
<evidence type="ECO:0000256" key="21">
    <source>
        <dbReference type="SAM" id="Phobius"/>
    </source>
</evidence>
<evidence type="ECO:0000256" key="15">
    <source>
        <dbReference type="ARBA" id="ARBA00039056"/>
    </source>
</evidence>
<evidence type="ECO:0000256" key="14">
    <source>
        <dbReference type="ARBA" id="ARBA00037916"/>
    </source>
</evidence>
<evidence type="ECO:0000256" key="4">
    <source>
        <dbReference type="ARBA" id="ARBA00022787"/>
    </source>
</evidence>
<dbReference type="EMBL" id="SIDB01000013">
    <property type="protein sequence ID" value="KAI3424441.1"/>
    <property type="molecule type" value="Genomic_DNA"/>
</dbReference>
<evidence type="ECO:0000256" key="13">
    <source>
        <dbReference type="ARBA" id="ARBA00037884"/>
    </source>
</evidence>
<reference evidence="22" key="2">
    <citation type="submission" date="2020-11" db="EMBL/GenBank/DDBJ databases">
        <authorList>
            <person name="Cecchin M."/>
            <person name="Marcolungo L."/>
            <person name="Rossato M."/>
            <person name="Girolomoni L."/>
            <person name="Cosentino E."/>
            <person name="Cuine S."/>
            <person name="Li-Beisson Y."/>
            <person name="Delledonne M."/>
            <person name="Ballottari M."/>
        </authorList>
    </citation>
    <scope>NUCLEOTIDE SEQUENCE</scope>
    <source>
        <strain evidence="22">211/11P</strain>
        <tissue evidence="22">Whole cell</tissue>
    </source>
</reference>
<keyword evidence="7" id="KW-0443">Lipid metabolism</keyword>
<dbReference type="InterPro" id="IPR001129">
    <property type="entry name" value="Membr-assoc_MAPEG"/>
</dbReference>
<keyword evidence="2" id="KW-0808">Transferase</keyword>
<accession>A0A9D4TFY9</accession>
<evidence type="ECO:0000256" key="19">
    <source>
        <dbReference type="ARBA" id="ARBA00075145"/>
    </source>
</evidence>
<evidence type="ECO:0000313" key="23">
    <source>
        <dbReference type="Proteomes" id="UP001055712"/>
    </source>
</evidence>
<keyword evidence="10" id="KW-0564">Palmitate</keyword>
<evidence type="ECO:0000256" key="11">
    <source>
        <dbReference type="ARBA" id="ARBA00023239"/>
    </source>
</evidence>
<proteinExistence type="predicted"/>
<feature type="transmembrane region" description="Helical" evidence="21">
    <location>
        <begin position="124"/>
        <end position="142"/>
    </location>
</feature>
<evidence type="ECO:0000256" key="16">
    <source>
        <dbReference type="ARBA" id="ARBA00049298"/>
    </source>
</evidence>
<evidence type="ECO:0000256" key="6">
    <source>
        <dbReference type="ARBA" id="ARBA00023002"/>
    </source>
</evidence>
<evidence type="ECO:0000256" key="17">
    <source>
        <dbReference type="ARBA" id="ARBA00051411"/>
    </source>
</evidence>
<comment type="pathway">
    <text evidence="14">Lipid metabolism; arachidonate metabolism.</text>
</comment>
<evidence type="ECO:0000256" key="7">
    <source>
        <dbReference type="ARBA" id="ARBA00023098"/>
    </source>
</evidence>
<dbReference type="AlphaFoldDB" id="A0A9D4TFY9"/>
<dbReference type="GO" id="GO:0004464">
    <property type="term" value="F:leukotriene-C4 synthase activity"/>
    <property type="evidence" value="ECO:0007669"/>
    <property type="project" value="UniProtKB-EC"/>
</dbReference>
<dbReference type="EC" id="4.4.1.20" evidence="15"/>
<dbReference type="GO" id="GO:0005635">
    <property type="term" value="C:nuclear envelope"/>
    <property type="evidence" value="ECO:0007669"/>
    <property type="project" value="TreeGrafter"/>
</dbReference>
<gene>
    <name evidence="22" type="ORF">D9Q98_009993</name>
</gene>
<sequence length="152" mass="17107">MTLDPRAIALRDEHGFVLAAVVWSILLHHFWMASFVVNARKKFGISYPNMYAPPAHKNRNEFDCIQRAHQNSLENQPAFLILLLLAGLRFPVSASIAGAVYLLGRVVYVLCYSGGDPKARYRGAFMYLGNLALMGMVVRWAVELLFPLVKQI</sequence>
<dbReference type="FunFam" id="1.20.120.550:FF:000004">
    <property type="entry name" value="Microsomal glutathione S-transferase 3"/>
    <property type="match status" value="1"/>
</dbReference>
<evidence type="ECO:0000256" key="2">
    <source>
        <dbReference type="ARBA" id="ARBA00022679"/>
    </source>
</evidence>
<dbReference type="GO" id="GO:0005783">
    <property type="term" value="C:endoplasmic reticulum"/>
    <property type="evidence" value="ECO:0007669"/>
    <property type="project" value="TreeGrafter"/>
</dbReference>
<comment type="subcellular location">
    <subcellularLocation>
        <location evidence="1">Mitochondrion outer membrane</location>
        <topology evidence="1">Multi-pass membrane protein</topology>
    </subcellularLocation>
</comment>
<comment type="catalytic activity">
    <reaction evidence="16">
        <text>leukotriene C4 = leukotriene A4 + glutathione</text>
        <dbReference type="Rhea" id="RHEA:17617"/>
        <dbReference type="ChEBI" id="CHEBI:57463"/>
        <dbReference type="ChEBI" id="CHEBI:57925"/>
        <dbReference type="ChEBI" id="CHEBI:57973"/>
        <dbReference type="EC" id="4.4.1.20"/>
    </reaction>
    <physiologicalReaction direction="right-to-left" evidence="16">
        <dbReference type="Rhea" id="RHEA:17619"/>
    </physiologicalReaction>
</comment>
<comment type="pathway">
    <text evidence="13">Lipid metabolism; leukotriene C4 biosynthesis.</text>
</comment>
<organism evidence="22 23">
    <name type="scientific">Chlorella vulgaris</name>
    <name type="common">Green alga</name>
    <dbReference type="NCBI Taxonomy" id="3077"/>
    <lineage>
        <taxon>Eukaryota</taxon>
        <taxon>Viridiplantae</taxon>
        <taxon>Chlorophyta</taxon>
        <taxon>core chlorophytes</taxon>
        <taxon>Trebouxiophyceae</taxon>
        <taxon>Chlorellales</taxon>
        <taxon>Chlorellaceae</taxon>
        <taxon>Chlorella clade</taxon>
        <taxon>Chlorella</taxon>
    </lineage>
</organism>
<dbReference type="GO" id="GO:0005741">
    <property type="term" value="C:mitochondrial outer membrane"/>
    <property type="evidence" value="ECO:0007669"/>
    <property type="project" value="UniProtKB-SubCell"/>
</dbReference>
<dbReference type="GO" id="GO:0006691">
    <property type="term" value="P:leukotriene metabolic process"/>
    <property type="evidence" value="ECO:0007669"/>
    <property type="project" value="UniProtKB-ARBA"/>
</dbReference>
<keyword evidence="4" id="KW-1000">Mitochondrion outer membrane</keyword>
<evidence type="ECO:0000313" key="22">
    <source>
        <dbReference type="EMBL" id="KAI3424441.1"/>
    </source>
</evidence>
<dbReference type="OrthoDB" id="410651at2759"/>
<dbReference type="PANTHER" id="PTHR10250">
    <property type="entry name" value="MICROSOMAL GLUTATHIONE S-TRANSFERASE"/>
    <property type="match status" value="1"/>
</dbReference>
<keyword evidence="11" id="KW-0456">Lyase</keyword>
<evidence type="ECO:0000256" key="1">
    <source>
        <dbReference type="ARBA" id="ARBA00004374"/>
    </source>
</evidence>
<reference evidence="22" key="1">
    <citation type="journal article" date="2019" name="Plant J.">
        <title>Chlorella vulgaris genome assembly and annotation reveals the molecular basis for metabolic acclimation to high light conditions.</title>
        <authorList>
            <person name="Cecchin M."/>
            <person name="Marcolungo L."/>
            <person name="Rossato M."/>
            <person name="Girolomoni L."/>
            <person name="Cosentino E."/>
            <person name="Cuine S."/>
            <person name="Li-Beisson Y."/>
            <person name="Delledonne M."/>
            <person name="Ballottari M."/>
        </authorList>
    </citation>
    <scope>NUCLEOTIDE SEQUENCE</scope>
    <source>
        <strain evidence="22">211/11P</strain>
    </source>
</reference>
<evidence type="ECO:0000256" key="5">
    <source>
        <dbReference type="ARBA" id="ARBA00022989"/>
    </source>
</evidence>
<evidence type="ECO:0000256" key="10">
    <source>
        <dbReference type="ARBA" id="ARBA00023139"/>
    </source>
</evidence>
<dbReference type="GO" id="GO:0004602">
    <property type="term" value="F:glutathione peroxidase activity"/>
    <property type="evidence" value="ECO:0007669"/>
    <property type="project" value="TreeGrafter"/>
</dbReference>
<dbReference type="Pfam" id="PF01124">
    <property type="entry name" value="MAPEG"/>
    <property type="match status" value="1"/>
</dbReference>
<evidence type="ECO:0000256" key="18">
    <source>
        <dbReference type="ARBA" id="ARBA00069748"/>
    </source>
</evidence>
<keyword evidence="6" id="KW-0560">Oxidoreductase</keyword>
<keyword evidence="12" id="KW-0449">Lipoprotein</keyword>
<dbReference type="GO" id="GO:0004364">
    <property type="term" value="F:glutathione transferase activity"/>
    <property type="evidence" value="ECO:0007669"/>
    <property type="project" value="TreeGrafter"/>
</dbReference>
<feature type="transmembrane region" description="Helical" evidence="21">
    <location>
        <begin position="15"/>
        <end position="37"/>
    </location>
</feature>
<keyword evidence="9 21" id="KW-0472">Membrane</keyword>
<comment type="catalytic activity">
    <reaction evidence="17">
        <text>15-deoxy-Delta(12,14)-prostaglandin J2 + glutathione = 15-deoxy-Delta(12,14)-prostaglandin J2-S-(R)-glutathione</text>
        <dbReference type="Rhea" id="RHEA:75963"/>
        <dbReference type="ChEBI" id="CHEBI:57925"/>
        <dbReference type="ChEBI" id="CHEBI:85236"/>
        <dbReference type="ChEBI" id="CHEBI:194498"/>
    </reaction>
    <physiologicalReaction direction="left-to-right" evidence="17">
        <dbReference type="Rhea" id="RHEA:75964"/>
    </physiologicalReaction>
</comment>
<dbReference type="InterPro" id="IPR050997">
    <property type="entry name" value="MAPEG"/>
</dbReference>
<keyword evidence="5 21" id="KW-1133">Transmembrane helix</keyword>
<dbReference type="PANTHER" id="PTHR10250:SF26">
    <property type="entry name" value="GLUTATHIONE S-TRANSFERASE 3, MITOCHONDRIAL"/>
    <property type="match status" value="1"/>
</dbReference>
<keyword evidence="3 21" id="KW-0812">Transmembrane</keyword>
<feature type="transmembrane region" description="Helical" evidence="21">
    <location>
        <begin position="79"/>
        <end position="104"/>
    </location>
</feature>
<dbReference type="Gene3D" id="1.20.120.550">
    <property type="entry name" value="Membrane associated eicosanoid/glutathione metabolism-like domain"/>
    <property type="match status" value="1"/>
</dbReference>
<dbReference type="GO" id="GO:0006629">
    <property type="term" value="P:lipid metabolic process"/>
    <property type="evidence" value="ECO:0007669"/>
    <property type="project" value="UniProtKB-KW"/>
</dbReference>
<keyword evidence="8" id="KW-0496">Mitochondrion</keyword>
<evidence type="ECO:0000256" key="8">
    <source>
        <dbReference type="ARBA" id="ARBA00023128"/>
    </source>
</evidence>
<evidence type="ECO:0000256" key="9">
    <source>
        <dbReference type="ARBA" id="ARBA00023136"/>
    </source>
</evidence>